<comment type="cofactor">
    <cofactor evidence="1">
        <name>Zn(2+)</name>
        <dbReference type="ChEBI" id="CHEBI:29105"/>
    </cofactor>
</comment>
<sequence length="190" mass="21512">MLLFATGLLLIQAWYISELTSDPVEEFLVPPVLAISFISKAELITYLQSLLDVAIIFLWPCLQISFEEFKNKLLEPGLVDHIVISSLSVAKIHVRNSPCNQSTADYEGSSIDSPATSQYKYYLDLGYFNTGKVKSFEKNLEEAQKALGIDAHDYVPVTHDAEIVWGKEFRLFATFFYSLAAGVYMHRNMR</sequence>
<keyword evidence="6" id="KW-0378">Hydrolase</keyword>
<dbReference type="GO" id="GO:0008237">
    <property type="term" value="F:metallopeptidase activity"/>
    <property type="evidence" value="ECO:0007669"/>
    <property type="project" value="UniProtKB-KW"/>
</dbReference>
<organism evidence="8 9">
    <name type="scientific">Centaurea solstitialis</name>
    <name type="common">yellow star-thistle</name>
    <dbReference type="NCBI Taxonomy" id="347529"/>
    <lineage>
        <taxon>Eukaryota</taxon>
        <taxon>Viridiplantae</taxon>
        <taxon>Streptophyta</taxon>
        <taxon>Embryophyta</taxon>
        <taxon>Tracheophyta</taxon>
        <taxon>Spermatophyta</taxon>
        <taxon>Magnoliopsida</taxon>
        <taxon>eudicotyledons</taxon>
        <taxon>Gunneridae</taxon>
        <taxon>Pentapetalae</taxon>
        <taxon>asterids</taxon>
        <taxon>campanulids</taxon>
        <taxon>Asterales</taxon>
        <taxon>Asteraceae</taxon>
        <taxon>Carduoideae</taxon>
        <taxon>Cardueae</taxon>
        <taxon>Centaureinae</taxon>
        <taxon>Centaurea</taxon>
    </lineage>
</organism>
<protein>
    <submittedName>
        <fullName evidence="8">Uncharacterized protein</fullName>
    </submittedName>
</protein>
<keyword evidence="2" id="KW-0479">Metal-binding</keyword>
<dbReference type="PANTHER" id="PTHR43655">
    <property type="entry name" value="ATP-DEPENDENT PROTEASE"/>
    <property type="match status" value="1"/>
</dbReference>
<dbReference type="Proteomes" id="UP001172457">
    <property type="component" value="Chromosome 1"/>
</dbReference>
<dbReference type="GO" id="GO:0034982">
    <property type="term" value="P:mitochondrial protein processing"/>
    <property type="evidence" value="ECO:0007669"/>
    <property type="project" value="TreeGrafter"/>
</dbReference>
<reference evidence="8" key="1">
    <citation type="submission" date="2023-03" db="EMBL/GenBank/DDBJ databases">
        <title>Chromosome-scale reference genome and RAD-based genetic map of yellow starthistle (Centaurea solstitialis) reveal putative structural variation and QTLs associated with invader traits.</title>
        <authorList>
            <person name="Reatini B."/>
            <person name="Cang F.A."/>
            <person name="Jiang Q."/>
            <person name="Mckibben M.T.W."/>
            <person name="Barker M.S."/>
            <person name="Rieseberg L.H."/>
            <person name="Dlugosch K.M."/>
        </authorList>
    </citation>
    <scope>NUCLEOTIDE SEQUENCE</scope>
    <source>
        <strain evidence="8">CAN-66</strain>
        <tissue evidence="8">Leaf</tissue>
    </source>
</reference>
<keyword evidence="5" id="KW-0067">ATP-binding</keyword>
<dbReference type="GO" id="GO:0005745">
    <property type="term" value="C:m-AAA complex"/>
    <property type="evidence" value="ECO:0007669"/>
    <property type="project" value="TreeGrafter"/>
</dbReference>
<dbReference type="GO" id="GO:0046872">
    <property type="term" value="F:metal ion binding"/>
    <property type="evidence" value="ECO:0007669"/>
    <property type="project" value="UniProtKB-KW"/>
</dbReference>
<evidence type="ECO:0000256" key="3">
    <source>
        <dbReference type="ARBA" id="ARBA00022741"/>
    </source>
</evidence>
<dbReference type="PANTHER" id="PTHR43655:SF2">
    <property type="entry name" value="AFG3 LIKE MATRIX AAA PEPTIDASE SUBUNIT 2, ISOFORM A"/>
    <property type="match status" value="1"/>
</dbReference>
<evidence type="ECO:0000256" key="4">
    <source>
        <dbReference type="ARBA" id="ARBA00022833"/>
    </source>
</evidence>
<gene>
    <name evidence="8" type="ORF">OSB04_001457</name>
</gene>
<keyword evidence="7" id="KW-0732">Signal</keyword>
<name>A0AA38WUY1_9ASTR</name>
<accession>A0AA38WUY1</accession>
<feature type="non-terminal residue" evidence="8">
    <location>
        <position position="1"/>
    </location>
</feature>
<evidence type="ECO:0000256" key="6">
    <source>
        <dbReference type="ARBA" id="ARBA00023049"/>
    </source>
</evidence>
<evidence type="ECO:0000313" key="8">
    <source>
        <dbReference type="EMBL" id="KAJ9565491.1"/>
    </source>
</evidence>
<keyword evidence="6" id="KW-0482">Metalloprotease</keyword>
<keyword evidence="9" id="KW-1185">Reference proteome</keyword>
<keyword evidence="6" id="KW-0645">Protease</keyword>
<comment type="caution">
    <text evidence="8">The sequence shown here is derived from an EMBL/GenBank/DDBJ whole genome shotgun (WGS) entry which is preliminary data.</text>
</comment>
<keyword evidence="4" id="KW-0862">Zinc</keyword>
<dbReference type="GO" id="GO:0005524">
    <property type="term" value="F:ATP binding"/>
    <property type="evidence" value="ECO:0007669"/>
    <property type="project" value="UniProtKB-KW"/>
</dbReference>
<feature type="chain" id="PRO_5041446564" evidence="7">
    <location>
        <begin position="22"/>
        <end position="190"/>
    </location>
</feature>
<dbReference type="EMBL" id="JARYMX010000001">
    <property type="protein sequence ID" value="KAJ9565491.1"/>
    <property type="molecule type" value="Genomic_DNA"/>
</dbReference>
<dbReference type="InterPro" id="IPR050928">
    <property type="entry name" value="ATP-dep_Zn_Metalloprotease"/>
</dbReference>
<keyword evidence="3" id="KW-0547">Nucleotide-binding</keyword>
<evidence type="ECO:0000256" key="7">
    <source>
        <dbReference type="SAM" id="SignalP"/>
    </source>
</evidence>
<proteinExistence type="predicted"/>
<evidence type="ECO:0000256" key="1">
    <source>
        <dbReference type="ARBA" id="ARBA00001947"/>
    </source>
</evidence>
<evidence type="ECO:0000313" key="9">
    <source>
        <dbReference type="Proteomes" id="UP001172457"/>
    </source>
</evidence>
<dbReference type="Gene3D" id="3.40.1690.20">
    <property type="match status" value="1"/>
</dbReference>
<evidence type="ECO:0000256" key="2">
    <source>
        <dbReference type="ARBA" id="ARBA00022723"/>
    </source>
</evidence>
<dbReference type="GO" id="GO:0009535">
    <property type="term" value="C:chloroplast thylakoid membrane"/>
    <property type="evidence" value="ECO:0007669"/>
    <property type="project" value="TreeGrafter"/>
</dbReference>
<feature type="signal peptide" evidence="7">
    <location>
        <begin position="1"/>
        <end position="21"/>
    </location>
</feature>
<evidence type="ECO:0000256" key="5">
    <source>
        <dbReference type="ARBA" id="ARBA00022840"/>
    </source>
</evidence>
<dbReference type="AlphaFoldDB" id="A0AA38WUY1"/>